<name>A0ABS1QYX9_9SPHI</name>
<dbReference type="InterPro" id="IPR038765">
    <property type="entry name" value="Papain-like_cys_pep_sf"/>
</dbReference>
<feature type="chain" id="PRO_5045401857" evidence="1">
    <location>
        <begin position="21"/>
        <end position="288"/>
    </location>
</feature>
<evidence type="ECO:0000313" key="4">
    <source>
        <dbReference type="Proteomes" id="UP000625283"/>
    </source>
</evidence>
<evidence type="ECO:0000313" key="3">
    <source>
        <dbReference type="EMBL" id="MBL1407638.1"/>
    </source>
</evidence>
<gene>
    <name evidence="3" type="ORF">JKG61_02610</name>
</gene>
<accession>A0ABS1QYX9</accession>
<dbReference type="SMART" id="SM00460">
    <property type="entry name" value="TGc"/>
    <property type="match status" value="1"/>
</dbReference>
<keyword evidence="4" id="KW-1185">Reference proteome</keyword>
<proteinExistence type="predicted"/>
<dbReference type="SUPFAM" id="SSF54001">
    <property type="entry name" value="Cysteine proteinases"/>
    <property type="match status" value="1"/>
</dbReference>
<dbReference type="PANTHER" id="PTHR33490">
    <property type="entry name" value="BLR5614 PROTEIN-RELATED"/>
    <property type="match status" value="1"/>
</dbReference>
<keyword evidence="1" id="KW-0732">Signal</keyword>
<dbReference type="InterPro" id="IPR002931">
    <property type="entry name" value="Transglutaminase-like"/>
</dbReference>
<sequence>MKNLILTLLISCTFSLYVVAQKTKNVQYLAEYTFNVKPGTKKINMSCLIPQHIDNIQHVDTLIYNIPPNRVYKQNGDRMVEFVIDSIEGNFVLEIYANLKVISNDSSNKKPQAISKNQSVYLVAEKYLESDQDAIIQQAALLKKNSELKTVQSIYNFVRKSLKYSGYNPKDVGALQALEAGHGDCTEFADLFVALCRASDIPAKVIEGYMIGYNVAMSKHNWAEVYIPELGWRVVDPTSTSFNRLENAYVKLTSNRTNPAIQNFHYYAYKYWGDPIEVLESIKTKVVD</sequence>
<comment type="caution">
    <text evidence="3">The sequence shown here is derived from an EMBL/GenBank/DDBJ whole genome shotgun (WGS) entry which is preliminary data.</text>
</comment>
<organism evidence="3 4">
    <name type="scientific">Sphingobacterium faecale</name>
    <dbReference type="NCBI Taxonomy" id="2803775"/>
    <lineage>
        <taxon>Bacteria</taxon>
        <taxon>Pseudomonadati</taxon>
        <taxon>Bacteroidota</taxon>
        <taxon>Sphingobacteriia</taxon>
        <taxon>Sphingobacteriales</taxon>
        <taxon>Sphingobacteriaceae</taxon>
        <taxon>Sphingobacterium</taxon>
    </lineage>
</organism>
<protein>
    <submittedName>
        <fullName evidence="3">Transglutaminase domain-containing protein</fullName>
    </submittedName>
</protein>
<dbReference type="RefSeq" id="WP_202101427.1">
    <property type="nucleotide sequence ID" value="NZ_JAERTY010000001.1"/>
</dbReference>
<reference evidence="3 4" key="1">
    <citation type="submission" date="2021-01" db="EMBL/GenBank/DDBJ databases">
        <title>C459-1 draft genome sequence.</title>
        <authorList>
            <person name="Zhang X.-F."/>
        </authorList>
    </citation>
    <scope>NUCLEOTIDE SEQUENCE [LARGE SCALE GENOMIC DNA]</scope>
    <source>
        <strain evidence="4">C459-1</strain>
    </source>
</reference>
<evidence type="ECO:0000256" key="1">
    <source>
        <dbReference type="SAM" id="SignalP"/>
    </source>
</evidence>
<feature type="domain" description="Transglutaminase-like" evidence="2">
    <location>
        <begin position="177"/>
        <end position="239"/>
    </location>
</feature>
<dbReference type="Pfam" id="PF01841">
    <property type="entry name" value="Transglut_core"/>
    <property type="match status" value="1"/>
</dbReference>
<evidence type="ECO:0000259" key="2">
    <source>
        <dbReference type="SMART" id="SM00460"/>
    </source>
</evidence>
<dbReference type="Proteomes" id="UP000625283">
    <property type="component" value="Unassembled WGS sequence"/>
</dbReference>
<dbReference type="EMBL" id="JAERTY010000001">
    <property type="protein sequence ID" value="MBL1407638.1"/>
    <property type="molecule type" value="Genomic_DNA"/>
</dbReference>
<feature type="signal peptide" evidence="1">
    <location>
        <begin position="1"/>
        <end position="20"/>
    </location>
</feature>
<dbReference type="Gene3D" id="3.10.620.30">
    <property type="match status" value="1"/>
</dbReference>